<dbReference type="Proteomes" id="UP000237481">
    <property type="component" value="Unassembled WGS sequence"/>
</dbReference>
<dbReference type="InterPro" id="IPR023393">
    <property type="entry name" value="START-like_dom_sf"/>
</dbReference>
<evidence type="ECO:0000313" key="2">
    <source>
        <dbReference type="Proteomes" id="UP000237481"/>
    </source>
</evidence>
<proteinExistence type="predicted"/>
<reference evidence="1 2" key="1">
    <citation type="submission" date="2018-01" db="EMBL/GenBank/DDBJ databases">
        <title>Harnessing the power of phylogenomics to disentangle the directionality and signatures of interkingdom host jumping in the parasitic fungal genus Tolypocladium.</title>
        <authorList>
            <person name="Quandt C.A."/>
            <person name="Patterson W."/>
            <person name="Spatafora J.W."/>
        </authorList>
    </citation>
    <scope>NUCLEOTIDE SEQUENCE [LARGE SCALE GENOMIC DNA]</scope>
    <source>
        <strain evidence="1 2">NRBC 100945</strain>
    </source>
</reference>
<sequence>MATVHIASAARPSTPALNVPQIWVGLQRKILHAEEFVPVIASCTVEKEDGNVITRRVAVEGANEVTEVCTDYTPSRVHFRMDSGTEVQNIIVSKGPSSDNEDLLMTLAWSRGVNG</sequence>
<evidence type="ECO:0000313" key="1">
    <source>
        <dbReference type="EMBL" id="POR35857.1"/>
    </source>
</evidence>
<gene>
    <name evidence="1" type="ORF">TPAR_03947</name>
</gene>
<dbReference type="STRING" id="94208.A0A2S4L0D0"/>
<protein>
    <submittedName>
        <fullName evidence="1">Uncharacterized protein</fullName>
    </submittedName>
</protein>
<dbReference type="InterPro" id="IPR015075">
    <property type="entry name" value="AtaL"/>
</dbReference>
<name>A0A2S4L0D0_9HYPO</name>
<dbReference type="Pfam" id="PF08982">
    <property type="entry name" value="AtaL"/>
    <property type="match status" value="1"/>
</dbReference>
<dbReference type="EMBL" id="PKSG01000394">
    <property type="protein sequence ID" value="POR35857.1"/>
    <property type="molecule type" value="Genomic_DNA"/>
</dbReference>
<dbReference type="SUPFAM" id="SSF55961">
    <property type="entry name" value="Bet v1-like"/>
    <property type="match status" value="1"/>
</dbReference>
<comment type="caution">
    <text evidence="1">The sequence shown here is derived from an EMBL/GenBank/DDBJ whole genome shotgun (WGS) entry which is preliminary data.</text>
</comment>
<organism evidence="1 2">
    <name type="scientific">Tolypocladium paradoxum</name>
    <dbReference type="NCBI Taxonomy" id="94208"/>
    <lineage>
        <taxon>Eukaryota</taxon>
        <taxon>Fungi</taxon>
        <taxon>Dikarya</taxon>
        <taxon>Ascomycota</taxon>
        <taxon>Pezizomycotina</taxon>
        <taxon>Sordariomycetes</taxon>
        <taxon>Hypocreomycetidae</taxon>
        <taxon>Hypocreales</taxon>
        <taxon>Ophiocordycipitaceae</taxon>
        <taxon>Tolypocladium</taxon>
    </lineage>
</organism>
<dbReference type="OrthoDB" id="2320332at2759"/>
<dbReference type="AlphaFoldDB" id="A0A2S4L0D0"/>
<accession>A0A2S4L0D0</accession>
<keyword evidence="2" id="KW-1185">Reference proteome</keyword>
<dbReference type="Gene3D" id="3.30.530.20">
    <property type="match status" value="1"/>
</dbReference>